<dbReference type="InterPro" id="IPR003753">
    <property type="entry name" value="Exonuc_VII_L"/>
</dbReference>
<evidence type="ECO:0000256" key="4">
    <source>
        <dbReference type="ARBA" id="ARBA00022839"/>
    </source>
</evidence>
<dbReference type="InterPro" id="IPR020579">
    <property type="entry name" value="Exonuc_VII_lsu_C"/>
</dbReference>
<dbReference type="EMBL" id="JANHNZ010000003">
    <property type="protein sequence ID" value="MCQ9209808.1"/>
    <property type="molecule type" value="Genomic_DNA"/>
</dbReference>
<protein>
    <recommendedName>
        <fullName evidence="5">Exodeoxyribonuclease 7 large subunit</fullName>
        <ecNumber evidence="5">3.1.11.6</ecNumber>
    </recommendedName>
    <alternativeName>
        <fullName evidence="5">Exodeoxyribonuclease VII large subunit</fullName>
        <shortName evidence="5">Exonuclease VII large subunit</shortName>
    </alternativeName>
</protein>
<reference evidence="10" key="3">
    <citation type="journal article" date="2023" name="Microbiol. Resour. Announc.">
        <title>Draft Genome Sequence of Granulicatella sp. Strain S8, Isolated from a Marine Fish, Seriola quinqueradiata.</title>
        <authorList>
            <person name="Lee M."/>
            <person name="Farooq A."/>
            <person name="Jeong J.B."/>
            <person name="Jung M.Y."/>
        </authorList>
    </citation>
    <scope>NUCLEOTIDE SEQUENCE</scope>
    <source>
        <strain evidence="10">S8</strain>
    </source>
</reference>
<keyword evidence="7" id="KW-0175">Coiled coil</keyword>
<organism evidence="10 11">
    <name type="scientific">Granulicatella seriolae</name>
    <dbReference type="NCBI Taxonomy" id="2967226"/>
    <lineage>
        <taxon>Bacteria</taxon>
        <taxon>Bacillati</taxon>
        <taxon>Bacillota</taxon>
        <taxon>Bacilli</taxon>
        <taxon>Lactobacillales</taxon>
        <taxon>Carnobacteriaceae</taxon>
        <taxon>Granulicatella</taxon>
    </lineage>
</organism>
<feature type="domain" description="Exonuclease VII large subunit C-terminal" evidence="8">
    <location>
        <begin position="128"/>
        <end position="435"/>
    </location>
</feature>
<dbReference type="NCBIfam" id="TIGR00237">
    <property type="entry name" value="xseA"/>
    <property type="match status" value="1"/>
</dbReference>
<keyword evidence="1 5" id="KW-0963">Cytoplasm</keyword>
<feature type="coiled-coil region" evidence="7">
    <location>
        <begin position="312"/>
        <end position="373"/>
    </location>
</feature>
<proteinExistence type="inferred from homology"/>
<evidence type="ECO:0000256" key="7">
    <source>
        <dbReference type="SAM" id="Coils"/>
    </source>
</evidence>
<evidence type="ECO:0000256" key="3">
    <source>
        <dbReference type="ARBA" id="ARBA00022801"/>
    </source>
</evidence>
<dbReference type="Pfam" id="PF02601">
    <property type="entry name" value="Exonuc_VII_L"/>
    <property type="match status" value="1"/>
</dbReference>
<dbReference type="PANTHER" id="PTHR30008:SF0">
    <property type="entry name" value="EXODEOXYRIBONUCLEASE 7 LARGE SUBUNIT"/>
    <property type="match status" value="1"/>
</dbReference>
<dbReference type="PANTHER" id="PTHR30008">
    <property type="entry name" value="EXODEOXYRIBONUCLEASE 7 LARGE SUBUNIT"/>
    <property type="match status" value="1"/>
</dbReference>
<dbReference type="RefSeq" id="WP_256944917.1">
    <property type="nucleotide sequence ID" value="NZ_JANHNZ010000003.1"/>
</dbReference>
<name>A0ABT1WNR9_9LACT</name>
<dbReference type="Pfam" id="PF13742">
    <property type="entry name" value="tRNA_anti_2"/>
    <property type="match status" value="1"/>
</dbReference>
<keyword evidence="3 5" id="KW-0378">Hydrolase</keyword>
<evidence type="ECO:0000259" key="8">
    <source>
        <dbReference type="Pfam" id="PF02601"/>
    </source>
</evidence>
<reference evidence="10" key="1">
    <citation type="submission" date="2022-07" db="EMBL/GenBank/DDBJ databases">
        <authorList>
            <person name="Jung M.-Y."/>
            <person name="Lee M."/>
        </authorList>
    </citation>
    <scope>NUCLEOTIDE SEQUENCE</scope>
    <source>
        <strain evidence="10">S8</strain>
    </source>
</reference>
<gene>
    <name evidence="5 10" type="primary">xseA</name>
    <name evidence="10" type="ORF">NPA36_04515</name>
</gene>
<comment type="caution">
    <text evidence="10">The sequence shown here is derived from an EMBL/GenBank/DDBJ whole genome shotgun (WGS) entry which is preliminary data.</text>
</comment>
<keyword evidence="4 5" id="KW-0269">Exonuclease</keyword>
<evidence type="ECO:0000256" key="2">
    <source>
        <dbReference type="ARBA" id="ARBA00022722"/>
    </source>
</evidence>
<comment type="function">
    <text evidence="5">Bidirectionally degrades single-stranded DNA into large acid-insoluble oligonucleotides, which are then degraded further into small acid-soluble oligonucleotides.</text>
</comment>
<dbReference type="EC" id="3.1.11.6" evidence="5"/>
<evidence type="ECO:0000313" key="10">
    <source>
        <dbReference type="EMBL" id="MCQ9209808.1"/>
    </source>
</evidence>
<evidence type="ECO:0000256" key="1">
    <source>
        <dbReference type="ARBA" id="ARBA00022490"/>
    </source>
</evidence>
<evidence type="ECO:0000259" key="9">
    <source>
        <dbReference type="Pfam" id="PF13742"/>
    </source>
</evidence>
<feature type="domain" description="OB-fold nucleic acid binding" evidence="9">
    <location>
        <begin position="6"/>
        <end position="100"/>
    </location>
</feature>
<comment type="similarity">
    <text evidence="5 6">Belongs to the XseA family.</text>
</comment>
<accession>A0ABT1WNR9</accession>
<dbReference type="Proteomes" id="UP001059480">
    <property type="component" value="Unassembled WGS sequence"/>
</dbReference>
<dbReference type="HAMAP" id="MF_00378">
    <property type="entry name" value="Exonuc_7_L"/>
    <property type="match status" value="1"/>
</dbReference>
<dbReference type="GO" id="GO:0008855">
    <property type="term" value="F:exodeoxyribonuclease VII activity"/>
    <property type="evidence" value="ECO:0007669"/>
    <property type="project" value="UniProtKB-EC"/>
</dbReference>
<sequence>MKQEYLSVTALTKYLKHKFDADPYLDRVFVTGEISNYRKRQGHQYFAIKDKGAKISVAMFQGAFSKIGFELEEGMKVLIVGRVSIYEASGQYQITAEQIQPDGIGSLYQALDQLKKKLDAEGLFKLPKKRIPFFPRKIAILTSPSGAVIEDIQTTVARRFPIAQLILFPIVVQGKNSVASILEKLDQVEAFGDIDTVIIGRGGGSIEDLWSFNDETVVRRIANFSLPVISSVGHETDTTLIDFVSDVRAATPTAAAELATPELSVIHDTLNLYRQRLKQTMRSQLATKKKEYEGLASSVLLRQPQRIYEVYIQQLDQIRERLIHQIQKKLEQDKQTLGQVVHQLQLTSPNNRLQQSKQVLEQLKKNLLSAQKNYLQQTRFDLQKTIEQLDLLSPLKILSRGYSIVERDEKIVKQVADLQVDDQVRIQFIDGHARAQIIELEKTDTI</sequence>
<keyword evidence="2 5" id="KW-0540">Nuclease</keyword>
<evidence type="ECO:0000256" key="5">
    <source>
        <dbReference type="HAMAP-Rule" id="MF_00378"/>
    </source>
</evidence>
<evidence type="ECO:0000256" key="6">
    <source>
        <dbReference type="RuleBase" id="RU004355"/>
    </source>
</evidence>
<reference evidence="10" key="2">
    <citation type="journal article" date="2023" name="Curr. Microbiol.">
        <title>Granulicatella seriolae sp. nov., a Novel Facultative Anaerobe Isolated from Yellowtail Marine Fish.</title>
        <authorList>
            <person name="Lee M."/>
            <person name="Choi Y.J."/>
            <person name="Farooq A."/>
            <person name="Jeong J.B."/>
            <person name="Jung M.Y."/>
        </authorList>
    </citation>
    <scope>NUCLEOTIDE SEQUENCE</scope>
    <source>
        <strain evidence="10">S8</strain>
    </source>
</reference>
<evidence type="ECO:0000313" key="11">
    <source>
        <dbReference type="Proteomes" id="UP001059480"/>
    </source>
</evidence>
<dbReference type="CDD" id="cd04489">
    <property type="entry name" value="ExoVII_LU_OBF"/>
    <property type="match status" value="1"/>
</dbReference>
<comment type="subcellular location">
    <subcellularLocation>
        <location evidence="5 6">Cytoplasm</location>
    </subcellularLocation>
</comment>
<comment type="catalytic activity">
    <reaction evidence="5 6">
        <text>Exonucleolytic cleavage in either 5'- to 3'- or 3'- to 5'-direction to yield nucleoside 5'-phosphates.</text>
        <dbReference type="EC" id="3.1.11.6"/>
    </reaction>
</comment>
<dbReference type="InterPro" id="IPR025824">
    <property type="entry name" value="OB-fold_nuc-bd_dom"/>
</dbReference>
<keyword evidence="11" id="KW-1185">Reference proteome</keyword>
<comment type="subunit">
    <text evidence="5">Heterooligomer composed of large and small subunits.</text>
</comment>